<evidence type="ECO:0000256" key="1">
    <source>
        <dbReference type="SAM" id="SignalP"/>
    </source>
</evidence>
<sequence>MMKMRKILAVIMVLLCVGSSASAGEAELAELLLQAHEGKLPMPVLSMLAPDLDVTAAYAVQKAYVEKRLLSDRIAGFKAGLTSEAGQRKFGVNEPVAGILFASGKLTGTPILDRSAFTLLMLEVEFGFVFKDTISAQIKDIAELQEKVASVMPVIEIPDLAYTEMKQLKGVDIIASNVAAKQFLVGEAQDFRGQDINTVSVTLSRDGSELNTAKGSDALGDQWEAALWLVNTIIEQEWTLEAGQLIITGALGKMLPGKAGKYVADYGELGKIAFEVR</sequence>
<evidence type="ECO:0000313" key="3">
    <source>
        <dbReference type="Proteomes" id="UP000229740"/>
    </source>
</evidence>
<reference evidence="2 3" key="1">
    <citation type="submission" date="2017-10" db="EMBL/GenBank/DDBJ databases">
        <title>Novel microbial diversity and functional potential in the marine mammal oral microbiome.</title>
        <authorList>
            <person name="Dudek N.K."/>
            <person name="Sun C.L."/>
            <person name="Burstein D."/>
            <person name="Kantor R.S."/>
            <person name="Aliaga Goltsman D.S."/>
            <person name="Bik E.M."/>
            <person name="Thomas B.C."/>
            <person name="Banfield J.F."/>
            <person name="Relman D.A."/>
        </authorList>
    </citation>
    <scope>NUCLEOTIDE SEQUENCE [LARGE SCALE GENOMIC DNA]</scope>
    <source>
        <strain evidence="2">DOLZORAL124_49_17</strain>
    </source>
</reference>
<comment type="caution">
    <text evidence="2">The sequence shown here is derived from an EMBL/GenBank/DDBJ whole genome shotgun (WGS) entry which is preliminary data.</text>
</comment>
<dbReference type="GO" id="GO:0005737">
    <property type="term" value="C:cytoplasm"/>
    <property type="evidence" value="ECO:0007669"/>
    <property type="project" value="TreeGrafter"/>
</dbReference>
<dbReference type="EMBL" id="PDPS01000025">
    <property type="protein sequence ID" value="PID57808.1"/>
    <property type="molecule type" value="Genomic_DNA"/>
</dbReference>
<accession>A0A2G6E7R4</accession>
<dbReference type="PANTHER" id="PTHR30143">
    <property type="entry name" value="ACID HYDRATASE"/>
    <property type="match status" value="1"/>
</dbReference>
<dbReference type="AlphaFoldDB" id="A0A2G6E7R4"/>
<protein>
    <submittedName>
        <fullName evidence="2">4-oxalocrotonate decarboxylase</fullName>
    </submittedName>
</protein>
<name>A0A2G6E7R4_9BACT</name>
<dbReference type="PANTHER" id="PTHR30143:SF0">
    <property type="entry name" value="2-KETO-4-PENTENOATE HYDRATASE"/>
    <property type="match status" value="1"/>
</dbReference>
<feature type="signal peptide" evidence="1">
    <location>
        <begin position="1"/>
        <end position="23"/>
    </location>
</feature>
<keyword evidence="1" id="KW-0732">Signal</keyword>
<dbReference type="GO" id="GO:0008684">
    <property type="term" value="F:2-oxopent-4-enoate hydratase activity"/>
    <property type="evidence" value="ECO:0007669"/>
    <property type="project" value="TreeGrafter"/>
</dbReference>
<dbReference type="InterPro" id="IPR050772">
    <property type="entry name" value="Hydratase-Decarb/MhpD_sf"/>
</dbReference>
<dbReference type="Gene3D" id="3.90.850.10">
    <property type="entry name" value="Fumarylacetoacetase-like, C-terminal domain"/>
    <property type="match status" value="1"/>
</dbReference>
<proteinExistence type="predicted"/>
<dbReference type="InterPro" id="IPR036663">
    <property type="entry name" value="Fumarylacetoacetase_C_sf"/>
</dbReference>
<feature type="chain" id="PRO_5014907540" evidence="1">
    <location>
        <begin position="24"/>
        <end position="277"/>
    </location>
</feature>
<organism evidence="2 3">
    <name type="scientific">candidate division KSB3 bacterium</name>
    <dbReference type="NCBI Taxonomy" id="2044937"/>
    <lineage>
        <taxon>Bacteria</taxon>
        <taxon>candidate division KSB3</taxon>
    </lineage>
</organism>
<dbReference type="Proteomes" id="UP000229740">
    <property type="component" value="Unassembled WGS sequence"/>
</dbReference>
<evidence type="ECO:0000313" key="2">
    <source>
        <dbReference type="EMBL" id="PID57808.1"/>
    </source>
</evidence>
<dbReference type="SUPFAM" id="SSF56529">
    <property type="entry name" value="FAH"/>
    <property type="match status" value="1"/>
</dbReference>
<gene>
    <name evidence="2" type="ORF">CSB45_06190</name>
</gene>